<reference evidence="3 4" key="1">
    <citation type="journal article" date="2021" name="BMC Biol.">
        <title>Horizontally acquired antibacterial genes associated with adaptive radiation of ladybird beetles.</title>
        <authorList>
            <person name="Li H.S."/>
            <person name="Tang X.F."/>
            <person name="Huang Y.H."/>
            <person name="Xu Z.Y."/>
            <person name="Chen M.L."/>
            <person name="Du X.Y."/>
            <person name="Qiu B.Y."/>
            <person name="Chen P.T."/>
            <person name="Zhang W."/>
            <person name="Slipinski A."/>
            <person name="Escalona H.E."/>
            <person name="Waterhouse R.M."/>
            <person name="Zwick A."/>
            <person name="Pang H."/>
        </authorList>
    </citation>
    <scope>NUCLEOTIDE SEQUENCE [LARGE SCALE GENOMIC DNA]</scope>
    <source>
        <strain evidence="3">SYSU2018</strain>
    </source>
</reference>
<name>A0ABD2P6I6_9CUCU</name>
<accession>A0ABD2P6I6</accession>
<sequence length="268" mass="30254">MFKYSALILVFTSAMNCQVPMRGQCPDVGVQPNFEFEKQSGTWYLIEAYYTEFLKGGKCVKETLTPNPNGTLGIELTQINSKTGKSKVIKGISKMIGENDDGVLLESLFGTALIDARVDILDTDSDSYVVKWSCQKDKKKKDVIQTIVWIESRKPELCDSLKQKIYKVLDNNGIKKTPLSQIEQKDKSHTPIIHHPDKIDNVLNACCVLPNFVGKWDGLNFEASKTNPLMEVNDYGRQCSLMGLHLREYFAAYFMGLAAVAIRRSYEF</sequence>
<feature type="domain" description="Lipocalin/cytosolic fatty-acid binding" evidence="2">
    <location>
        <begin position="40"/>
        <end position="185"/>
    </location>
</feature>
<dbReference type="EMBL" id="JABFTP020000185">
    <property type="protein sequence ID" value="KAL3286328.1"/>
    <property type="molecule type" value="Genomic_DNA"/>
</dbReference>
<dbReference type="PANTHER" id="PTHR10612">
    <property type="entry name" value="APOLIPOPROTEIN D"/>
    <property type="match status" value="1"/>
</dbReference>
<gene>
    <name evidence="3" type="ORF">HHI36_000836</name>
</gene>
<evidence type="ECO:0000313" key="4">
    <source>
        <dbReference type="Proteomes" id="UP001516400"/>
    </source>
</evidence>
<organism evidence="3 4">
    <name type="scientific">Cryptolaemus montrouzieri</name>
    <dbReference type="NCBI Taxonomy" id="559131"/>
    <lineage>
        <taxon>Eukaryota</taxon>
        <taxon>Metazoa</taxon>
        <taxon>Ecdysozoa</taxon>
        <taxon>Arthropoda</taxon>
        <taxon>Hexapoda</taxon>
        <taxon>Insecta</taxon>
        <taxon>Pterygota</taxon>
        <taxon>Neoptera</taxon>
        <taxon>Endopterygota</taxon>
        <taxon>Coleoptera</taxon>
        <taxon>Polyphaga</taxon>
        <taxon>Cucujiformia</taxon>
        <taxon>Coccinelloidea</taxon>
        <taxon>Coccinellidae</taxon>
        <taxon>Scymninae</taxon>
        <taxon>Scymnini</taxon>
        <taxon>Cryptolaemus</taxon>
    </lineage>
</organism>
<dbReference type="InterPro" id="IPR000566">
    <property type="entry name" value="Lipocln_cytosolic_FA-bd_dom"/>
</dbReference>
<dbReference type="Proteomes" id="UP001516400">
    <property type="component" value="Unassembled WGS sequence"/>
</dbReference>
<keyword evidence="1" id="KW-0732">Signal</keyword>
<protein>
    <recommendedName>
        <fullName evidence="2">Lipocalin/cytosolic fatty-acid binding domain-containing protein</fullName>
    </recommendedName>
</protein>
<keyword evidence="4" id="KW-1185">Reference proteome</keyword>
<comment type="caution">
    <text evidence="3">The sequence shown here is derived from an EMBL/GenBank/DDBJ whole genome shotgun (WGS) entry which is preliminary data.</text>
</comment>
<evidence type="ECO:0000259" key="2">
    <source>
        <dbReference type="Pfam" id="PF00061"/>
    </source>
</evidence>
<dbReference type="Pfam" id="PF00061">
    <property type="entry name" value="Lipocalin"/>
    <property type="match status" value="1"/>
</dbReference>
<dbReference type="Gene3D" id="2.40.128.20">
    <property type="match status" value="1"/>
</dbReference>
<dbReference type="GO" id="GO:0006950">
    <property type="term" value="P:response to stress"/>
    <property type="evidence" value="ECO:0007669"/>
    <property type="project" value="UniProtKB-ARBA"/>
</dbReference>
<dbReference type="SUPFAM" id="SSF50814">
    <property type="entry name" value="Lipocalins"/>
    <property type="match status" value="1"/>
</dbReference>
<dbReference type="AlphaFoldDB" id="A0ABD2P6I6"/>
<proteinExistence type="predicted"/>
<dbReference type="PANTHER" id="PTHR10612:SF34">
    <property type="entry name" value="APOLIPOPROTEIN D"/>
    <property type="match status" value="1"/>
</dbReference>
<dbReference type="InterPro" id="IPR012674">
    <property type="entry name" value="Calycin"/>
</dbReference>
<feature type="signal peptide" evidence="1">
    <location>
        <begin position="1"/>
        <end position="17"/>
    </location>
</feature>
<feature type="chain" id="PRO_5044843102" description="Lipocalin/cytosolic fatty-acid binding domain-containing protein" evidence="1">
    <location>
        <begin position="18"/>
        <end position="268"/>
    </location>
</feature>
<evidence type="ECO:0000256" key="1">
    <source>
        <dbReference type="SAM" id="SignalP"/>
    </source>
</evidence>
<evidence type="ECO:0000313" key="3">
    <source>
        <dbReference type="EMBL" id="KAL3286328.1"/>
    </source>
</evidence>